<feature type="signal peptide" evidence="1">
    <location>
        <begin position="1"/>
        <end position="21"/>
    </location>
</feature>
<evidence type="ECO:0000313" key="2">
    <source>
        <dbReference type="EMBL" id="MEQ2225525.1"/>
    </source>
</evidence>
<comment type="caution">
    <text evidence="2">The sequence shown here is derived from an EMBL/GenBank/DDBJ whole genome shotgun (WGS) entry which is preliminary data.</text>
</comment>
<accession>A0ABV0SY43</accession>
<keyword evidence="1" id="KW-0732">Signal</keyword>
<evidence type="ECO:0008006" key="4">
    <source>
        <dbReference type="Google" id="ProtNLM"/>
    </source>
</evidence>
<keyword evidence="3" id="KW-1185">Reference proteome</keyword>
<sequence>MFVVLLRLVATILQQMLPTRSVMWSCTGFGSKVLPHCSGPFSFKTHSISGFPDLNQRLSDLIVGLSYYTLRDVMSPRTWAVPEAKVHSSLRHGDEKVKGHPVSLVDLIYHAIK</sequence>
<evidence type="ECO:0000256" key="1">
    <source>
        <dbReference type="SAM" id="SignalP"/>
    </source>
</evidence>
<dbReference type="EMBL" id="JAHRIQ010013366">
    <property type="protein sequence ID" value="MEQ2225525.1"/>
    <property type="molecule type" value="Genomic_DNA"/>
</dbReference>
<protein>
    <recommendedName>
        <fullName evidence="4">Secreted protein</fullName>
    </recommendedName>
</protein>
<gene>
    <name evidence="2" type="ORF">ILYODFUR_018371</name>
</gene>
<dbReference type="Proteomes" id="UP001482620">
    <property type="component" value="Unassembled WGS sequence"/>
</dbReference>
<organism evidence="2 3">
    <name type="scientific">Ilyodon furcidens</name>
    <name type="common">goldbreast splitfin</name>
    <dbReference type="NCBI Taxonomy" id="33524"/>
    <lineage>
        <taxon>Eukaryota</taxon>
        <taxon>Metazoa</taxon>
        <taxon>Chordata</taxon>
        <taxon>Craniata</taxon>
        <taxon>Vertebrata</taxon>
        <taxon>Euteleostomi</taxon>
        <taxon>Actinopterygii</taxon>
        <taxon>Neopterygii</taxon>
        <taxon>Teleostei</taxon>
        <taxon>Neoteleostei</taxon>
        <taxon>Acanthomorphata</taxon>
        <taxon>Ovalentaria</taxon>
        <taxon>Atherinomorphae</taxon>
        <taxon>Cyprinodontiformes</taxon>
        <taxon>Goodeidae</taxon>
        <taxon>Ilyodon</taxon>
    </lineage>
</organism>
<feature type="chain" id="PRO_5046710413" description="Secreted protein" evidence="1">
    <location>
        <begin position="22"/>
        <end position="113"/>
    </location>
</feature>
<proteinExistence type="predicted"/>
<name>A0ABV0SY43_9TELE</name>
<evidence type="ECO:0000313" key="3">
    <source>
        <dbReference type="Proteomes" id="UP001482620"/>
    </source>
</evidence>
<reference evidence="2 3" key="1">
    <citation type="submission" date="2021-06" db="EMBL/GenBank/DDBJ databases">
        <authorList>
            <person name="Palmer J.M."/>
        </authorList>
    </citation>
    <scope>NUCLEOTIDE SEQUENCE [LARGE SCALE GENOMIC DNA]</scope>
    <source>
        <strain evidence="3">if_2019</strain>
        <tissue evidence="2">Muscle</tissue>
    </source>
</reference>